<dbReference type="InterPro" id="IPR041823">
    <property type="entry name" value="YHR202W_N"/>
</dbReference>
<dbReference type="Gene3D" id="3.60.21.10">
    <property type="match status" value="1"/>
</dbReference>
<dbReference type="SUPFAM" id="SSF55816">
    <property type="entry name" value="5'-nucleotidase (syn. UDP-sugar hydrolase), C-terminal domain"/>
    <property type="match status" value="1"/>
</dbReference>
<protein>
    <recommendedName>
        <fullName evidence="7">Calcineurin-like phosphoesterase domain-containing protein</fullName>
    </recommendedName>
</protein>
<feature type="compositionally biased region" description="Low complexity" evidence="1">
    <location>
        <begin position="384"/>
        <end position="398"/>
    </location>
</feature>
<dbReference type="GO" id="GO:0016787">
    <property type="term" value="F:hydrolase activity"/>
    <property type="evidence" value="ECO:0007669"/>
    <property type="project" value="InterPro"/>
</dbReference>
<dbReference type="GO" id="GO:0009166">
    <property type="term" value="P:nucleotide catabolic process"/>
    <property type="evidence" value="ECO:0007669"/>
    <property type="project" value="InterPro"/>
</dbReference>
<gene>
    <name evidence="5" type="ORF">VE01_04462</name>
</gene>
<dbReference type="Pfam" id="PF21953">
    <property type="entry name" value="NadN_nucleosid_C"/>
    <property type="match status" value="1"/>
</dbReference>
<dbReference type="STRING" id="342668.A0A1B8GP67"/>
<feature type="domain" description="Putative 5'-nucleotidase C-terminal" evidence="4">
    <location>
        <begin position="458"/>
        <end position="662"/>
    </location>
</feature>
<feature type="domain" description="Calcineurin-like phosphoesterase" evidence="3">
    <location>
        <begin position="62"/>
        <end position="288"/>
    </location>
</feature>
<evidence type="ECO:0000259" key="3">
    <source>
        <dbReference type="Pfam" id="PF00149"/>
    </source>
</evidence>
<dbReference type="GeneID" id="28837848"/>
<evidence type="ECO:0008006" key="7">
    <source>
        <dbReference type="Google" id="ProtNLM"/>
    </source>
</evidence>
<dbReference type="SUPFAM" id="SSF56300">
    <property type="entry name" value="Metallo-dependent phosphatases"/>
    <property type="match status" value="1"/>
</dbReference>
<name>A0A1B8GP67_9PEZI</name>
<dbReference type="PANTHER" id="PTHR11575">
    <property type="entry name" value="5'-NUCLEOTIDASE-RELATED"/>
    <property type="match status" value="1"/>
</dbReference>
<dbReference type="PANTHER" id="PTHR11575:SF22">
    <property type="entry name" value="ADL392WP"/>
    <property type="match status" value="1"/>
</dbReference>
<dbReference type="InterPro" id="IPR036907">
    <property type="entry name" value="5'-Nucleotdase_C_sf"/>
</dbReference>
<dbReference type="EMBL" id="KV460221">
    <property type="protein sequence ID" value="OBT97643.1"/>
    <property type="molecule type" value="Genomic_DNA"/>
</dbReference>
<dbReference type="Pfam" id="PF00149">
    <property type="entry name" value="Metallophos"/>
    <property type="match status" value="1"/>
</dbReference>
<evidence type="ECO:0000256" key="2">
    <source>
        <dbReference type="SAM" id="SignalP"/>
    </source>
</evidence>
<accession>A0A1B8GP67</accession>
<evidence type="ECO:0000259" key="4">
    <source>
        <dbReference type="Pfam" id="PF21953"/>
    </source>
</evidence>
<feature type="compositionally biased region" description="Low complexity" evidence="1">
    <location>
        <begin position="345"/>
        <end position="361"/>
    </location>
</feature>
<dbReference type="InterPro" id="IPR029052">
    <property type="entry name" value="Metallo-depent_PP-like"/>
</dbReference>
<dbReference type="RefSeq" id="XP_018131376.1">
    <property type="nucleotide sequence ID" value="XM_018273936.2"/>
</dbReference>
<keyword evidence="2" id="KW-0732">Signal</keyword>
<dbReference type="GO" id="GO:0005829">
    <property type="term" value="C:cytosol"/>
    <property type="evidence" value="ECO:0007669"/>
    <property type="project" value="TreeGrafter"/>
</dbReference>
<evidence type="ECO:0000256" key="1">
    <source>
        <dbReference type="SAM" id="MobiDB-lite"/>
    </source>
</evidence>
<feature type="compositionally biased region" description="Basic and acidic residues" evidence="1">
    <location>
        <begin position="363"/>
        <end position="381"/>
    </location>
</feature>
<evidence type="ECO:0000313" key="6">
    <source>
        <dbReference type="Proteomes" id="UP000091956"/>
    </source>
</evidence>
<feature type="region of interest" description="Disordered" evidence="1">
    <location>
        <begin position="334"/>
        <end position="398"/>
    </location>
</feature>
<sequence>MVQHLFQSLAVAALAITRVTACDECYGPTDFITHERIVRRMQPDAQGASYGPTQELEWGQINFLQTTDTHGWLEGHIKEQNYGADWGDFVSFTRHMKAKATAMNVDLLLIDTGDLHDGNGLADATTPNGAASNPIFENIPYDVLTIGNHELYVSDIAYETFADFSTFYGDRYVTSNVQIFNQKTNKYEYAGSKYRYFTTDHGIRIMAFGVLFDFTGNSNASIVTPAAKMVKEQWFLDALNIDRPIDMFLVIGHNAIQGSTSTTGTVLNAIRAVHPDKLIQVFGGHTHIRDAVIYDHAAVGIESGRYCETVGWMAISGIESDNYYGASLPDGVPHPTKSAFDKPKTTSTSTASSTTSTAATTQGKKDKPDHPDHPKHPDHPNHPGTPTTTTTASPAPTPSGYRFARRYLDWNRLTFAFHAETSQDKSFDLRQGIDITNHITDTRKKLNVTSVYGCAPQTWCMSCLPFGSPGNIYTLLSKALAAVIINPERSTIPRIVIANTGSVRFDLVQGPFTYDDSFIVSPFTNTFKYIPDMPWSVASKLLNVLNGGAYQRRDERQETDMDLGYQFPTRDNTEACLDPGTVSPELSKRSTRGIVRRQSSTLTPGYNTTDDFGNDGDDTKHSEIPYFPQPYDFQANASFPADGSAPATVDVVFLDFIGSYIITALRKIPGGEKYTSADFKDYLPPTFLSNQYLPEYAKIAPDWQKDMPNCPVGKGVGFAKN</sequence>
<dbReference type="InterPro" id="IPR004843">
    <property type="entry name" value="Calcineurin-like_PHP"/>
</dbReference>
<feature type="chain" id="PRO_5008608797" description="Calcineurin-like phosphoesterase domain-containing protein" evidence="2">
    <location>
        <begin position="22"/>
        <end position="721"/>
    </location>
</feature>
<dbReference type="CDD" id="cd07407">
    <property type="entry name" value="MPP_YHR202W_N"/>
    <property type="match status" value="1"/>
</dbReference>
<dbReference type="InterPro" id="IPR053828">
    <property type="entry name" value="Nucleosidase_C"/>
</dbReference>
<dbReference type="Proteomes" id="UP000091956">
    <property type="component" value="Unassembled WGS sequence"/>
</dbReference>
<keyword evidence="6" id="KW-1185">Reference proteome</keyword>
<evidence type="ECO:0000313" key="5">
    <source>
        <dbReference type="EMBL" id="OBT97643.1"/>
    </source>
</evidence>
<reference evidence="5 6" key="1">
    <citation type="submission" date="2016-03" db="EMBL/GenBank/DDBJ databases">
        <title>Comparative genomics of Pseudogymnoascus destructans, the fungus causing white-nose syndrome of bats.</title>
        <authorList>
            <person name="Palmer J.M."/>
            <person name="Drees K.P."/>
            <person name="Foster J.T."/>
            <person name="Lindner D.L."/>
        </authorList>
    </citation>
    <scope>NUCLEOTIDE SEQUENCE [LARGE SCALE GENOMIC DNA]</scope>
    <source>
        <strain evidence="5 6">UAMH 10579</strain>
    </source>
</reference>
<reference evidence="6" key="2">
    <citation type="journal article" date="2018" name="Nat. Commun.">
        <title>Extreme sensitivity to ultraviolet light in the fungal pathogen causing white-nose syndrome of bats.</title>
        <authorList>
            <person name="Palmer J.M."/>
            <person name="Drees K.P."/>
            <person name="Foster J.T."/>
            <person name="Lindner D.L."/>
        </authorList>
    </citation>
    <scope>NUCLEOTIDE SEQUENCE [LARGE SCALE GENOMIC DNA]</scope>
    <source>
        <strain evidence="6">UAMH 10579</strain>
    </source>
</reference>
<dbReference type="OrthoDB" id="7722975at2759"/>
<dbReference type="InterPro" id="IPR006179">
    <property type="entry name" value="5_nucleotidase/apyrase"/>
</dbReference>
<dbReference type="Gene3D" id="3.90.780.10">
    <property type="entry name" value="5'-Nucleotidase, C-terminal domain"/>
    <property type="match status" value="2"/>
</dbReference>
<proteinExistence type="predicted"/>
<dbReference type="AlphaFoldDB" id="A0A1B8GP67"/>
<feature type="signal peptide" evidence="2">
    <location>
        <begin position="1"/>
        <end position="21"/>
    </location>
</feature>
<organism evidence="5 6">
    <name type="scientific">Pseudogymnoascus verrucosus</name>
    <dbReference type="NCBI Taxonomy" id="342668"/>
    <lineage>
        <taxon>Eukaryota</taxon>
        <taxon>Fungi</taxon>
        <taxon>Dikarya</taxon>
        <taxon>Ascomycota</taxon>
        <taxon>Pezizomycotina</taxon>
        <taxon>Leotiomycetes</taxon>
        <taxon>Thelebolales</taxon>
        <taxon>Thelebolaceae</taxon>
        <taxon>Pseudogymnoascus</taxon>
    </lineage>
</organism>